<feature type="region of interest" description="Disordered" evidence="5">
    <location>
        <begin position="367"/>
        <end position="400"/>
    </location>
</feature>
<feature type="domain" description="EGF-like" evidence="7">
    <location>
        <begin position="189"/>
        <end position="229"/>
    </location>
</feature>
<dbReference type="InterPro" id="IPR009030">
    <property type="entry name" value="Growth_fac_rcpt_cys_sf"/>
</dbReference>
<protein>
    <recommendedName>
        <fullName evidence="7">EGF-like domain-containing protein</fullName>
    </recommendedName>
</protein>
<dbReference type="EMBL" id="HACG01036126">
    <property type="protein sequence ID" value="CEK82991.1"/>
    <property type="molecule type" value="Transcribed_RNA"/>
</dbReference>
<evidence type="ECO:0000259" key="7">
    <source>
        <dbReference type="PROSITE" id="PS50026"/>
    </source>
</evidence>
<dbReference type="InterPro" id="IPR001881">
    <property type="entry name" value="EGF-like_Ca-bd_dom"/>
</dbReference>
<keyword evidence="3 4" id="KW-1015">Disulfide bond</keyword>
<dbReference type="InterPro" id="IPR000152">
    <property type="entry name" value="EGF-type_Asp/Asn_hydroxyl_site"/>
</dbReference>
<feature type="disulfide bond" evidence="4">
    <location>
        <begin position="241"/>
        <end position="258"/>
    </location>
</feature>
<dbReference type="PROSITE" id="PS01186">
    <property type="entry name" value="EGF_2"/>
    <property type="match status" value="1"/>
</dbReference>
<sequence>IPSLVGKDNCILAPYKFVGTLQLANSGDQIWNANLNDQNSDEFNKLASLVTSSLTDAFVNASFSTDDFFVQLLMFSLVSNSARKKRQAVSNIYTSAQFVINIANSSIKVDELNKILNDYNDSSTWYSLLPYGQILLVSQPPHVNNSTNLCNYPQIHKCDETTSTCVQTQHQTSCQCNVGFIAGAFTCRDINECAINSTKYCPETGVCENTIGSYKCKCNTGQYWDDNTTMCSDDGCSTSPCQHDGVCYALEDPHNFACRCGYGWEGEMCQNEDSEANRMKVAVICVSVILGVCCLVLLIILLVICIRQRRSGSDWTLENDSYTNSRYSEAEHLPRAKIVHRPGTDTAENGQGSAYERLDYNQMNDKQSVFGRHSPTPNARTDGKNVYHNRAFDNDVGERL</sequence>
<organism evidence="8">
    <name type="scientific">Arion vulgaris</name>
    <dbReference type="NCBI Taxonomy" id="1028688"/>
    <lineage>
        <taxon>Eukaryota</taxon>
        <taxon>Metazoa</taxon>
        <taxon>Spiralia</taxon>
        <taxon>Lophotrochozoa</taxon>
        <taxon>Mollusca</taxon>
        <taxon>Gastropoda</taxon>
        <taxon>Heterobranchia</taxon>
        <taxon>Euthyneura</taxon>
        <taxon>Panpulmonata</taxon>
        <taxon>Eupulmonata</taxon>
        <taxon>Stylommatophora</taxon>
        <taxon>Helicina</taxon>
        <taxon>Arionoidea</taxon>
        <taxon>Arionidae</taxon>
        <taxon>Arion</taxon>
    </lineage>
</organism>
<feature type="domain" description="EGF-like" evidence="7">
    <location>
        <begin position="232"/>
        <end position="270"/>
    </location>
</feature>
<comment type="caution">
    <text evidence="4">Lacks conserved residue(s) required for the propagation of feature annotation.</text>
</comment>
<dbReference type="PROSITE" id="PS00022">
    <property type="entry name" value="EGF_1"/>
    <property type="match status" value="1"/>
</dbReference>
<dbReference type="InterPro" id="IPR049883">
    <property type="entry name" value="NOTCH1_EGF-like"/>
</dbReference>
<dbReference type="Pfam" id="PF07645">
    <property type="entry name" value="EGF_CA"/>
    <property type="match status" value="1"/>
</dbReference>
<feature type="transmembrane region" description="Helical" evidence="6">
    <location>
        <begin position="281"/>
        <end position="306"/>
    </location>
</feature>
<feature type="disulfide bond" evidence="4">
    <location>
        <begin position="260"/>
        <end position="269"/>
    </location>
</feature>
<dbReference type="InterPro" id="IPR050751">
    <property type="entry name" value="ECM_structural_protein"/>
</dbReference>
<keyword evidence="6" id="KW-0812">Transmembrane</keyword>
<dbReference type="PROSITE" id="PS50026">
    <property type="entry name" value="EGF_3"/>
    <property type="match status" value="2"/>
</dbReference>
<evidence type="ECO:0000256" key="6">
    <source>
        <dbReference type="SAM" id="Phobius"/>
    </source>
</evidence>
<dbReference type="SMART" id="SM00179">
    <property type="entry name" value="EGF_CA"/>
    <property type="match status" value="1"/>
</dbReference>
<proteinExistence type="predicted"/>
<evidence type="ECO:0000256" key="5">
    <source>
        <dbReference type="SAM" id="MobiDB-lite"/>
    </source>
</evidence>
<name>A0A0B7ASR4_9EUPU</name>
<dbReference type="Gene3D" id="2.10.25.10">
    <property type="entry name" value="Laminin"/>
    <property type="match status" value="3"/>
</dbReference>
<keyword evidence="2" id="KW-0677">Repeat</keyword>
<dbReference type="SMART" id="SM00181">
    <property type="entry name" value="EGF"/>
    <property type="match status" value="3"/>
</dbReference>
<keyword evidence="6" id="KW-1133">Transmembrane helix</keyword>
<evidence type="ECO:0000256" key="2">
    <source>
        <dbReference type="ARBA" id="ARBA00022737"/>
    </source>
</evidence>
<dbReference type="InterPro" id="IPR000742">
    <property type="entry name" value="EGF"/>
</dbReference>
<feature type="compositionally biased region" description="Basic and acidic residues" evidence="5">
    <location>
        <begin position="381"/>
        <end position="400"/>
    </location>
</feature>
<dbReference type="PANTHER" id="PTHR24034:SF89">
    <property type="entry name" value="COMPLEMENT COMPONENT C1Q RECEPTOR"/>
    <property type="match status" value="1"/>
</dbReference>
<dbReference type="CDD" id="cd00054">
    <property type="entry name" value="EGF_CA"/>
    <property type="match status" value="1"/>
</dbReference>
<gene>
    <name evidence="8" type="primary">ORF134614</name>
</gene>
<dbReference type="PROSITE" id="PS01187">
    <property type="entry name" value="EGF_CA"/>
    <property type="match status" value="1"/>
</dbReference>
<dbReference type="InterPro" id="IPR018097">
    <property type="entry name" value="EGF_Ca-bd_CS"/>
</dbReference>
<reference evidence="8" key="1">
    <citation type="submission" date="2014-12" db="EMBL/GenBank/DDBJ databases">
        <title>Insight into the proteome of Arion vulgaris.</title>
        <authorList>
            <person name="Aradska J."/>
            <person name="Bulat T."/>
            <person name="Smidak R."/>
            <person name="Sarate P."/>
            <person name="Gangsoo J."/>
            <person name="Sialana F."/>
            <person name="Bilban M."/>
            <person name="Lubec G."/>
        </authorList>
    </citation>
    <scope>NUCLEOTIDE SEQUENCE</scope>
    <source>
        <tissue evidence="8">Skin</tissue>
    </source>
</reference>
<accession>A0A0B7ASR4</accession>
<dbReference type="AlphaFoldDB" id="A0A0B7ASR4"/>
<evidence type="ECO:0000256" key="4">
    <source>
        <dbReference type="PROSITE-ProRule" id="PRU00076"/>
    </source>
</evidence>
<feature type="non-terminal residue" evidence="8">
    <location>
        <position position="1"/>
    </location>
</feature>
<dbReference type="PROSITE" id="PS00010">
    <property type="entry name" value="ASX_HYDROXYL"/>
    <property type="match status" value="1"/>
</dbReference>
<evidence type="ECO:0000256" key="3">
    <source>
        <dbReference type="ARBA" id="ARBA00023157"/>
    </source>
</evidence>
<keyword evidence="6" id="KW-0472">Membrane</keyword>
<evidence type="ECO:0000256" key="1">
    <source>
        <dbReference type="ARBA" id="ARBA00022536"/>
    </source>
</evidence>
<keyword evidence="1 4" id="KW-0245">EGF-like domain</keyword>
<dbReference type="SUPFAM" id="SSF57184">
    <property type="entry name" value="Growth factor receptor domain"/>
    <property type="match status" value="1"/>
</dbReference>
<dbReference type="GO" id="GO:0005509">
    <property type="term" value="F:calcium ion binding"/>
    <property type="evidence" value="ECO:0007669"/>
    <property type="project" value="InterPro"/>
</dbReference>
<evidence type="ECO:0000313" key="8">
    <source>
        <dbReference type="EMBL" id="CEK82991.1"/>
    </source>
</evidence>
<dbReference type="PANTHER" id="PTHR24034">
    <property type="entry name" value="EGF-LIKE DOMAIN-CONTAINING PROTEIN"/>
    <property type="match status" value="1"/>
</dbReference>